<dbReference type="GO" id="GO:0000731">
    <property type="term" value="P:DNA synthesis involved in DNA repair"/>
    <property type="evidence" value="ECO:0007669"/>
    <property type="project" value="TreeGrafter"/>
</dbReference>
<dbReference type="Gene3D" id="1.20.1050.90">
    <property type="entry name" value="RecF/RecN/SMC, N-terminal domain"/>
    <property type="match status" value="1"/>
</dbReference>
<dbReference type="GO" id="GO:0009432">
    <property type="term" value="P:SOS response"/>
    <property type="evidence" value="ECO:0007669"/>
    <property type="project" value="UniProtKB-UniRule"/>
</dbReference>
<evidence type="ECO:0000256" key="4">
    <source>
        <dbReference type="ARBA" id="ARBA00022840"/>
    </source>
</evidence>
<comment type="similarity">
    <text evidence="6">Belongs to the RecF family.</text>
</comment>
<dbReference type="EMBL" id="MHDA01000023">
    <property type="protein sequence ID" value="OGY32111.1"/>
    <property type="molecule type" value="Genomic_DNA"/>
</dbReference>
<evidence type="ECO:0000313" key="9">
    <source>
        <dbReference type="Proteomes" id="UP000179279"/>
    </source>
</evidence>
<evidence type="ECO:0000256" key="2">
    <source>
        <dbReference type="ARBA" id="ARBA00022705"/>
    </source>
</evidence>
<dbReference type="GO" id="GO:0003697">
    <property type="term" value="F:single-stranded DNA binding"/>
    <property type="evidence" value="ECO:0007669"/>
    <property type="project" value="UniProtKB-UniRule"/>
</dbReference>
<evidence type="ECO:0000256" key="3">
    <source>
        <dbReference type="ARBA" id="ARBA00022741"/>
    </source>
</evidence>
<keyword evidence="6" id="KW-0234">DNA repair</keyword>
<keyword evidence="6" id="KW-0742">SOS response</keyword>
<reference evidence="8 9" key="1">
    <citation type="journal article" date="2016" name="Nat. Commun.">
        <title>Thousands of microbial genomes shed light on interconnected biogeochemical processes in an aquifer system.</title>
        <authorList>
            <person name="Anantharaman K."/>
            <person name="Brown C.T."/>
            <person name="Hug L.A."/>
            <person name="Sharon I."/>
            <person name="Castelle C.J."/>
            <person name="Probst A.J."/>
            <person name="Thomas B.C."/>
            <person name="Singh A."/>
            <person name="Wilkins M.J."/>
            <person name="Karaoz U."/>
            <person name="Brodie E.L."/>
            <person name="Williams K.H."/>
            <person name="Hubbard S.S."/>
            <person name="Banfield J.F."/>
        </authorList>
    </citation>
    <scope>NUCLEOTIDE SEQUENCE [LARGE SCALE GENOMIC DNA]</scope>
</reference>
<evidence type="ECO:0000256" key="6">
    <source>
        <dbReference type="HAMAP-Rule" id="MF_00365"/>
    </source>
</evidence>
<dbReference type="SUPFAM" id="SSF52540">
    <property type="entry name" value="P-loop containing nucleoside triphosphate hydrolases"/>
    <property type="match status" value="1"/>
</dbReference>
<keyword evidence="1 6" id="KW-0963">Cytoplasm</keyword>
<dbReference type="Gene3D" id="3.40.50.300">
    <property type="entry name" value="P-loop containing nucleotide triphosphate hydrolases"/>
    <property type="match status" value="1"/>
</dbReference>
<dbReference type="InterPro" id="IPR003395">
    <property type="entry name" value="RecF/RecN/SMC_N"/>
</dbReference>
<feature type="binding site" evidence="6">
    <location>
        <begin position="29"/>
        <end position="36"/>
    </location>
    <ligand>
        <name>ATP</name>
        <dbReference type="ChEBI" id="CHEBI:30616"/>
    </ligand>
</feature>
<dbReference type="HAMAP" id="MF_00365">
    <property type="entry name" value="RecF"/>
    <property type="match status" value="1"/>
</dbReference>
<keyword evidence="2 6" id="KW-0235">DNA replication</keyword>
<comment type="caution">
    <text evidence="8">The sequence shown here is derived from an EMBL/GenBank/DDBJ whole genome shotgun (WGS) entry which is preliminary data.</text>
</comment>
<dbReference type="GO" id="GO:0005737">
    <property type="term" value="C:cytoplasm"/>
    <property type="evidence" value="ECO:0007669"/>
    <property type="project" value="UniProtKB-SubCell"/>
</dbReference>
<evidence type="ECO:0000259" key="7">
    <source>
        <dbReference type="Pfam" id="PF02463"/>
    </source>
</evidence>
<dbReference type="GO" id="GO:0006260">
    <property type="term" value="P:DNA replication"/>
    <property type="evidence" value="ECO:0007669"/>
    <property type="project" value="UniProtKB-UniRule"/>
</dbReference>
<keyword evidence="5 6" id="KW-0238">DNA-binding</keyword>
<dbReference type="Proteomes" id="UP000179279">
    <property type="component" value="Unassembled WGS sequence"/>
</dbReference>
<dbReference type="InterPro" id="IPR001238">
    <property type="entry name" value="DNA-binding_RecF"/>
</dbReference>
<dbReference type="AlphaFoldDB" id="A0A1G1WX19"/>
<keyword evidence="4 6" id="KW-0067">ATP-binding</keyword>
<dbReference type="PANTHER" id="PTHR32182:SF0">
    <property type="entry name" value="DNA REPLICATION AND REPAIR PROTEIN RECF"/>
    <property type="match status" value="1"/>
</dbReference>
<gene>
    <name evidence="6" type="primary">recF</name>
    <name evidence="8" type="ORF">A3A57_03085</name>
</gene>
<protein>
    <recommendedName>
        <fullName evidence="6">DNA replication and repair protein RecF</fullName>
    </recommendedName>
</protein>
<proteinExistence type="inferred from homology"/>
<evidence type="ECO:0000313" key="8">
    <source>
        <dbReference type="EMBL" id="OGY32111.1"/>
    </source>
</evidence>
<dbReference type="NCBIfam" id="TIGR00611">
    <property type="entry name" value="recf"/>
    <property type="match status" value="1"/>
</dbReference>
<evidence type="ECO:0000256" key="1">
    <source>
        <dbReference type="ARBA" id="ARBA00022490"/>
    </source>
</evidence>
<accession>A0A1G1WX19</accession>
<dbReference type="Pfam" id="PF02463">
    <property type="entry name" value="SMC_N"/>
    <property type="match status" value="1"/>
</dbReference>
<comment type="function">
    <text evidence="6">The RecF protein is involved in DNA metabolism; it is required for DNA replication and normal SOS inducibility. RecF binds preferentially to single-stranded, linear DNA. It also seems to bind ATP.</text>
</comment>
<dbReference type="InterPro" id="IPR042174">
    <property type="entry name" value="RecF_2"/>
</dbReference>
<sequence>MLQEVSLENYRNLSIPRLKLTGGTIILVGNNSQGKTNILEAIHLLSYGRPFRGTKIDAINWAAQSALIIGKTEREQISICLNKNKETKILLNSKIKGLIDLFGKFVSVLFHPAEIETASGPPNLRRAWLDKTVATSNKAYLVNLINYQKALRNRNRLLKSKDTASGVLEPWDRALAKFGSKIWIERSKSVVEINKLLKALSARTIGKTLRLGYRNPILEEELDKTEVRFLHILGTTRRVEQRVGTTVFGPHRDDFRFIIEEEAGSSIVEKDAALYGSRGEQRQCVVMLKLAEAAFLNKVFGRPPTILLDDVLSELDAANRSLLLANLRGSQVIITTTDVATFEPEIKKKAKIMFVKQGKVQTR</sequence>
<dbReference type="GO" id="GO:0005524">
    <property type="term" value="F:ATP binding"/>
    <property type="evidence" value="ECO:0007669"/>
    <property type="project" value="UniProtKB-UniRule"/>
</dbReference>
<comment type="subcellular location">
    <subcellularLocation>
        <location evidence="6">Cytoplasm</location>
    </subcellularLocation>
</comment>
<keyword evidence="6" id="KW-0227">DNA damage</keyword>
<feature type="domain" description="RecF/RecN/SMC N-terminal" evidence="7">
    <location>
        <begin position="1"/>
        <end position="359"/>
    </location>
</feature>
<dbReference type="InterPro" id="IPR027417">
    <property type="entry name" value="P-loop_NTPase"/>
</dbReference>
<keyword evidence="3 6" id="KW-0547">Nucleotide-binding</keyword>
<name>A0A1G1WX19_9BACT</name>
<organism evidence="8 9">
    <name type="scientific">Candidatus Woykebacteria bacterium RIFCSPLOWO2_01_FULL_41_12</name>
    <dbReference type="NCBI Taxonomy" id="1802604"/>
    <lineage>
        <taxon>Bacteria</taxon>
        <taxon>Candidatus Woykeibacteriota</taxon>
    </lineage>
</organism>
<dbReference type="PANTHER" id="PTHR32182">
    <property type="entry name" value="DNA REPLICATION AND REPAIR PROTEIN RECF"/>
    <property type="match status" value="1"/>
</dbReference>
<dbReference type="GO" id="GO:0006302">
    <property type="term" value="P:double-strand break repair"/>
    <property type="evidence" value="ECO:0007669"/>
    <property type="project" value="TreeGrafter"/>
</dbReference>
<evidence type="ECO:0000256" key="5">
    <source>
        <dbReference type="ARBA" id="ARBA00023125"/>
    </source>
</evidence>